<feature type="chain" id="PRO_5040744338" evidence="8">
    <location>
        <begin position="25"/>
        <end position="304"/>
    </location>
</feature>
<dbReference type="Pfam" id="PF01758">
    <property type="entry name" value="SBF"/>
    <property type="match status" value="2"/>
</dbReference>
<name>A0A9W7A5J5_9STRA</name>
<comment type="subcellular location">
    <subcellularLocation>
        <location evidence="1">Membrane</location>
        <topology evidence="1">Multi-pass membrane protein</topology>
    </subcellularLocation>
</comment>
<dbReference type="InterPro" id="IPR004710">
    <property type="entry name" value="Bilac:Na_transpt"/>
</dbReference>
<feature type="transmembrane region" description="Helical" evidence="7">
    <location>
        <begin position="65"/>
        <end position="87"/>
    </location>
</feature>
<keyword evidence="5 7" id="KW-0472">Membrane</keyword>
<evidence type="ECO:0000256" key="6">
    <source>
        <dbReference type="SAM" id="MobiDB-lite"/>
    </source>
</evidence>
<gene>
    <name evidence="9" type="ORF">TL16_g03326</name>
</gene>
<feature type="transmembrane region" description="Helical" evidence="7">
    <location>
        <begin position="99"/>
        <end position="119"/>
    </location>
</feature>
<evidence type="ECO:0000313" key="9">
    <source>
        <dbReference type="EMBL" id="GMH61750.1"/>
    </source>
</evidence>
<dbReference type="AlphaFoldDB" id="A0A9W7A5J5"/>
<dbReference type="InterPro" id="IPR002657">
    <property type="entry name" value="BilAc:Na_symport/Acr3"/>
</dbReference>
<dbReference type="PANTHER" id="PTHR10361:SF28">
    <property type="entry name" value="P3 PROTEIN-RELATED"/>
    <property type="match status" value="1"/>
</dbReference>
<keyword evidence="3 7" id="KW-0812">Transmembrane</keyword>
<evidence type="ECO:0000256" key="7">
    <source>
        <dbReference type="SAM" id="Phobius"/>
    </source>
</evidence>
<feature type="transmembrane region" description="Helical" evidence="7">
    <location>
        <begin position="164"/>
        <end position="187"/>
    </location>
</feature>
<feature type="signal peptide" evidence="8">
    <location>
        <begin position="1"/>
        <end position="24"/>
    </location>
</feature>
<comment type="caution">
    <text evidence="9">The sequence shown here is derived from an EMBL/GenBank/DDBJ whole genome shotgun (WGS) entry which is preliminary data.</text>
</comment>
<dbReference type="InterPro" id="IPR038770">
    <property type="entry name" value="Na+/solute_symporter_sf"/>
</dbReference>
<proteinExistence type="inferred from homology"/>
<evidence type="ECO:0000313" key="10">
    <source>
        <dbReference type="Proteomes" id="UP001162640"/>
    </source>
</evidence>
<evidence type="ECO:0000256" key="3">
    <source>
        <dbReference type="ARBA" id="ARBA00022692"/>
    </source>
</evidence>
<reference evidence="10" key="1">
    <citation type="journal article" date="2023" name="Commun. Biol.">
        <title>Genome analysis of Parmales, the sister group of diatoms, reveals the evolutionary specialization of diatoms from phago-mixotrophs to photoautotrophs.</title>
        <authorList>
            <person name="Ban H."/>
            <person name="Sato S."/>
            <person name="Yoshikawa S."/>
            <person name="Yamada K."/>
            <person name="Nakamura Y."/>
            <person name="Ichinomiya M."/>
            <person name="Sato N."/>
            <person name="Blanc-Mathieu R."/>
            <person name="Endo H."/>
            <person name="Kuwata A."/>
            <person name="Ogata H."/>
        </authorList>
    </citation>
    <scope>NUCLEOTIDE SEQUENCE [LARGE SCALE GENOMIC DNA]</scope>
</reference>
<evidence type="ECO:0000256" key="1">
    <source>
        <dbReference type="ARBA" id="ARBA00004141"/>
    </source>
</evidence>
<dbReference type="Gene3D" id="1.20.1530.20">
    <property type="match status" value="2"/>
</dbReference>
<sequence>MELDWKDIVGLLLLFLLMLGLGSSIEVSAFKNQFKHPKTLLIGLFLQFIVQPPLSVLVDVDLSVAMTAASSLAALFMLPLNLYVYGGMIEGGEDLTMDFASVLLSCLVVIGGTAGGYYVKSTQSEQRVVRLAKIGFIAGVGIVLNAFTTNLQSDTPVYESETNFITACYTQILLSLGIGLTLSRAIFKLPGPSCMSIATETSTQNTIISLSIISLSLGTDDAAAASIIPIIYGTSNTSTNIVFGLFFWKIMGWSNMPKTATFKQMWKSYRELLAAGKKDPSSGEYKEREEAGLNMVRVSPSDGE</sequence>
<organism evidence="9 10">
    <name type="scientific">Triparma laevis f. inornata</name>
    <dbReference type="NCBI Taxonomy" id="1714386"/>
    <lineage>
        <taxon>Eukaryota</taxon>
        <taxon>Sar</taxon>
        <taxon>Stramenopiles</taxon>
        <taxon>Ochrophyta</taxon>
        <taxon>Bolidophyceae</taxon>
        <taxon>Parmales</taxon>
        <taxon>Triparmaceae</taxon>
        <taxon>Triparma</taxon>
    </lineage>
</organism>
<evidence type="ECO:0000256" key="8">
    <source>
        <dbReference type="SAM" id="SignalP"/>
    </source>
</evidence>
<feature type="transmembrane region" description="Helical" evidence="7">
    <location>
        <begin position="131"/>
        <end position="152"/>
    </location>
</feature>
<evidence type="ECO:0000256" key="2">
    <source>
        <dbReference type="ARBA" id="ARBA00006528"/>
    </source>
</evidence>
<comment type="similarity">
    <text evidence="2">Belongs to the bile acid:sodium symporter (BASS) (TC 2.A.28) family.</text>
</comment>
<dbReference type="Proteomes" id="UP001162640">
    <property type="component" value="Unassembled WGS sequence"/>
</dbReference>
<keyword evidence="4 7" id="KW-1133">Transmembrane helix</keyword>
<dbReference type="GO" id="GO:0016020">
    <property type="term" value="C:membrane"/>
    <property type="evidence" value="ECO:0007669"/>
    <property type="project" value="UniProtKB-SubCell"/>
</dbReference>
<feature type="transmembrane region" description="Helical" evidence="7">
    <location>
        <begin position="40"/>
        <end position="58"/>
    </location>
</feature>
<evidence type="ECO:0000256" key="5">
    <source>
        <dbReference type="ARBA" id="ARBA00023136"/>
    </source>
</evidence>
<dbReference type="PANTHER" id="PTHR10361">
    <property type="entry name" value="SODIUM-BILE ACID COTRANSPORTER"/>
    <property type="match status" value="1"/>
</dbReference>
<dbReference type="EMBL" id="BLQM01000087">
    <property type="protein sequence ID" value="GMH61750.1"/>
    <property type="molecule type" value="Genomic_DNA"/>
</dbReference>
<keyword evidence="8" id="KW-0732">Signal</keyword>
<evidence type="ECO:0000256" key="4">
    <source>
        <dbReference type="ARBA" id="ARBA00022989"/>
    </source>
</evidence>
<feature type="compositionally biased region" description="Basic and acidic residues" evidence="6">
    <location>
        <begin position="276"/>
        <end position="291"/>
    </location>
</feature>
<feature type="region of interest" description="Disordered" evidence="6">
    <location>
        <begin position="275"/>
        <end position="304"/>
    </location>
</feature>
<accession>A0A9W7A5J5</accession>
<protein>
    <submittedName>
        <fullName evidence="9">Uncharacterized protein</fullName>
    </submittedName>
</protein>